<accession>A0A6B9V4R3</accession>
<dbReference type="InterPro" id="IPR038765">
    <property type="entry name" value="Papain-like_cys_pep_sf"/>
</dbReference>
<name>A0A6B9V4R3_ARAHY</name>
<organism evidence="2 3">
    <name type="scientific">Arachis hypogaea</name>
    <name type="common">Peanut</name>
    <dbReference type="NCBI Taxonomy" id="3818"/>
    <lineage>
        <taxon>Eukaryota</taxon>
        <taxon>Viridiplantae</taxon>
        <taxon>Streptophyta</taxon>
        <taxon>Embryophyta</taxon>
        <taxon>Tracheophyta</taxon>
        <taxon>Spermatophyta</taxon>
        <taxon>Magnoliopsida</taxon>
        <taxon>eudicotyledons</taxon>
        <taxon>Gunneridae</taxon>
        <taxon>Pentapetalae</taxon>
        <taxon>rosids</taxon>
        <taxon>fabids</taxon>
        <taxon>Fabales</taxon>
        <taxon>Fabaceae</taxon>
        <taxon>Papilionoideae</taxon>
        <taxon>50 kb inversion clade</taxon>
        <taxon>dalbergioids sensu lato</taxon>
        <taxon>Dalbergieae</taxon>
        <taxon>Pterocarpus clade</taxon>
        <taxon>Arachis</taxon>
    </lineage>
</organism>
<evidence type="ECO:0000313" key="3">
    <source>
        <dbReference type="Proteomes" id="UP000464620"/>
    </source>
</evidence>
<dbReference type="SUPFAM" id="SSF54001">
    <property type="entry name" value="Cysteine proteinases"/>
    <property type="match status" value="1"/>
</dbReference>
<dbReference type="PANTHER" id="PTHR34835">
    <property type="entry name" value="OS07G0283600 PROTEIN-RELATED"/>
    <property type="match status" value="1"/>
</dbReference>
<evidence type="ECO:0000256" key="1">
    <source>
        <dbReference type="SAM" id="MobiDB-lite"/>
    </source>
</evidence>
<protein>
    <recommendedName>
        <fullName evidence="4">Ubiquitin-like protease family profile domain-containing protein</fullName>
    </recommendedName>
</protein>
<dbReference type="Proteomes" id="UP000464620">
    <property type="component" value="Chromosome B09"/>
</dbReference>
<sequence>MYSAYLLEGTQSQNCRKNESHLAIKREFQKKTTIQLRDFVFACPMDTEQQRMTFRRYFIMVILKMFLNPTSQQTIFPWHLPPILDVSNPRRFHWLYQILKWLRDAITKFQDEKRETCGGCMFMLLVLYFQRLKHGLLHACQVPEPWIVEWTTNELDKKAEHVISQGCIVNNAKKQKKQKNSLLVKQFTRKGGVKGLERMLTKLRLTKAGLHLIQVIRRRISVARSTMEGNSSARTPTSHHVPGAGKNHSIWISIRIRSGTKKAILREIVQGSNAGPLVVPDSDDEDNVPLARRIRLFQQQPPPHDVKQSEPVFKGNHKGAEEENTDHKDASPHTPPAAHVQLSDYDFDREFDISIVQCPEFEQVLNNIEQGRRPSFSLGLTQFEKTPTPSPIHSIHPTLRNIKVGETKEEQIRTWIVNSSLNEDQDLAKYEGRDYMVLQRKDFWTLKPRSWVNSCVIQWMCYSLNDNESSRFKRDFYCVCPGILESVTQNDSLTSFIDGVRPIYAGLSPSFGEDTRFFNKVVAAKRNWWLFPYCWRDHLWVYAFEVNAKCIVILDSLHSAPGGILHQKRIATMNRTTIL</sequence>
<dbReference type="EMBL" id="CP031001">
    <property type="protein sequence ID" value="QHN76450.1"/>
    <property type="molecule type" value="Genomic_DNA"/>
</dbReference>
<feature type="region of interest" description="Disordered" evidence="1">
    <location>
        <begin position="299"/>
        <end position="339"/>
    </location>
</feature>
<reference evidence="2 3" key="1">
    <citation type="submission" date="2020-01" db="EMBL/GenBank/DDBJ databases">
        <title>Genome sequence of Arachis hypogaea, cultivar Shitouqi.</title>
        <authorList>
            <person name="Zhuang W."/>
            <person name="Chen H."/>
            <person name="Varshney R."/>
            <person name="Wang D."/>
            <person name="Ming R."/>
        </authorList>
    </citation>
    <scope>NUCLEOTIDE SEQUENCE [LARGE SCALE GENOMIC DNA]</scope>
    <source>
        <tissue evidence="2">Young leaf</tissue>
    </source>
</reference>
<evidence type="ECO:0000313" key="2">
    <source>
        <dbReference type="EMBL" id="QHN76450.1"/>
    </source>
</evidence>
<evidence type="ECO:0008006" key="4">
    <source>
        <dbReference type="Google" id="ProtNLM"/>
    </source>
</evidence>
<feature type="compositionally biased region" description="Basic and acidic residues" evidence="1">
    <location>
        <begin position="318"/>
        <end position="331"/>
    </location>
</feature>
<dbReference type="AlphaFoldDB" id="A0A6B9V4R3"/>
<dbReference type="Gene3D" id="3.40.395.10">
    <property type="entry name" value="Adenoviral Proteinase, Chain A"/>
    <property type="match status" value="1"/>
</dbReference>
<proteinExistence type="predicted"/>
<gene>
    <name evidence="2" type="ORF">DS421_19g643970</name>
</gene>